<keyword evidence="3 9" id="KW-0812">Transmembrane</keyword>
<protein>
    <recommendedName>
        <fullName evidence="9">Magnesium transporter</fullName>
    </recommendedName>
</protein>
<evidence type="ECO:0000256" key="6">
    <source>
        <dbReference type="ARBA" id="ARBA00022989"/>
    </source>
</evidence>
<accession>A0AAD9LGZ5</accession>
<keyword evidence="11" id="KW-1185">Reference proteome</keyword>
<evidence type="ECO:0000313" key="11">
    <source>
        <dbReference type="Proteomes" id="UP001195914"/>
    </source>
</evidence>
<keyword evidence="9" id="KW-0496">Mitochondrion</keyword>
<keyword evidence="4 9" id="KW-0460">Magnesium</keyword>
<dbReference type="GO" id="GO:0005743">
    <property type="term" value="C:mitochondrial inner membrane"/>
    <property type="evidence" value="ECO:0007669"/>
    <property type="project" value="UniProtKB-SubCell"/>
</dbReference>
<keyword evidence="8 9" id="KW-0472">Membrane</keyword>
<keyword evidence="9" id="KW-0999">Mitochondrion inner membrane</keyword>
<keyword evidence="6 9" id="KW-1133">Transmembrane helix</keyword>
<keyword evidence="7 9" id="KW-0406">Ion transport</keyword>
<dbReference type="PANTHER" id="PTHR13890">
    <property type="entry name" value="RNA SPLICING PROTEIN MRS2, MITOCHONDRIAL"/>
    <property type="match status" value="1"/>
</dbReference>
<organism evidence="10 11">
    <name type="scientific">Babesia divergens</name>
    <dbReference type="NCBI Taxonomy" id="32595"/>
    <lineage>
        <taxon>Eukaryota</taxon>
        <taxon>Sar</taxon>
        <taxon>Alveolata</taxon>
        <taxon>Apicomplexa</taxon>
        <taxon>Aconoidasida</taxon>
        <taxon>Piroplasmida</taxon>
        <taxon>Babesiidae</taxon>
        <taxon>Babesia</taxon>
    </lineage>
</organism>
<proteinExistence type="inferred from homology"/>
<dbReference type="InterPro" id="IPR039204">
    <property type="entry name" value="MRS2-like"/>
</dbReference>
<dbReference type="CDD" id="cd12823">
    <property type="entry name" value="Mrs2_Mfm1p-like"/>
    <property type="match status" value="1"/>
</dbReference>
<feature type="transmembrane region" description="Helical" evidence="9">
    <location>
        <begin position="346"/>
        <end position="369"/>
    </location>
</feature>
<dbReference type="Gene3D" id="1.20.58.340">
    <property type="entry name" value="Magnesium transport protein CorA, transmembrane region"/>
    <property type="match status" value="1"/>
</dbReference>
<evidence type="ECO:0000256" key="9">
    <source>
        <dbReference type="RuleBase" id="RU366042"/>
    </source>
</evidence>
<dbReference type="Pfam" id="PF22099">
    <property type="entry name" value="MRS2-like"/>
    <property type="match status" value="1"/>
</dbReference>
<dbReference type="AlphaFoldDB" id="A0AAD9LGZ5"/>
<evidence type="ECO:0000256" key="8">
    <source>
        <dbReference type="ARBA" id="ARBA00023136"/>
    </source>
</evidence>
<dbReference type="EMBL" id="JAHBMH010000044">
    <property type="protein sequence ID" value="KAK1936323.1"/>
    <property type="molecule type" value="Genomic_DNA"/>
</dbReference>
<name>A0AAD9LGZ5_BABDI</name>
<dbReference type="GO" id="GO:0015095">
    <property type="term" value="F:magnesium ion transmembrane transporter activity"/>
    <property type="evidence" value="ECO:0007669"/>
    <property type="project" value="TreeGrafter"/>
</dbReference>
<sequence>MATSLPPFFGNPQLHFPVVNSKHMVMEIKGGEMTMNEYTCQTLLRKVKSCCSVCDSRPSGLITYRDCKRLLSDSGYIANIDTRFQCILVRIYPVCCIILRDSVLVVANGNMNLDKFINNLCSITRDYNLKDGSPSSAMPAKAPSEDAECSVDSSLSFEIKVLECCYSTALGQLEEEMATFEAKFRLVEQMLADKHKYEDINIILHELKQPVKNMNEILAGFSNMMDECLSNKNDLKLLEFDSHLLFYGPESLHSVFDGRMVNGDLENLLEYFDQEVEQMSRRSHTLGTSLSELETHLTVSLAIIRNKMMRFNLICSIVSIAFAAGACLTGLFGMNVVNSFEASHTAFIVISLVAVAILVFAGVAARLLIYRHRV</sequence>
<evidence type="ECO:0000256" key="4">
    <source>
        <dbReference type="ARBA" id="ARBA00022842"/>
    </source>
</evidence>
<keyword evidence="2 9" id="KW-0813">Transport</keyword>
<keyword evidence="5" id="KW-0809">Transit peptide</keyword>
<gene>
    <name evidence="10" type="ORF">X943_002761</name>
</gene>
<evidence type="ECO:0000256" key="7">
    <source>
        <dbReference type="ARBA" id="ARBA00023065"/>
    </source>
</evidence>
<evidence type="ECO:0000313" key="10">
    <source>
        <dbReference type="EMBL" id="KAK1936323.1"/>
    </source>
</evidence>
<evidence type="ECO:0000256" key="3">
    <source>
        <dbReference type="ARBA" id="ARBA00022692"/>
    </source>
</evidence>
<comment type="caution">
    <text evidence="10">The sequence shown here is derived from an EMBL/GenBank/DDBJ whole genome shotgun (WGS) entry which is preliminary data.</text>
</comment>
<dbReference type="Proteomes" id="UP001195914">
    <property type="component" value="Unassembled WGS sequence"/>
</dbReference>
<feature type="transmembrane region" description="Helical" evidence="9">
    <location>
        <begin position="311"/>
        <end position="334"/>
    </location>
</feature>
<comment type="subcellular location">
    <subcellularLocation>
        <location evidence="1">Membrane</location>
        <topology evidence="1">Multi-pass membrane protein</topology>
    </subcellularLocation>
    <subcellularLocation>
        <location evidence="9">Mitochondrion inner membrane</location>
        <topology evidence="9">Multi-pass membrane protein</topology>
    </subcellularLocation>
</comment>
<dbReference type="PANTHER" id="PTHR13890:SF0">
    <property type="entry name" value="MAGNESIUM TRANSPORTER MRS2 HOMOLOG, MITOCHONDRIAL"/>
    <property type="match status" value="1"/>
</dbReference>
<evidence type="ECO:0000256" key="1">
    <source>
        <dbReference type="ARBA" id="ARBA00004141"/>
    </source>
</evidence>
<evidence type="ECO:0000256" key="5">
    <source>
        <dbReference type="ARBA" id="ARBA00022946"/>
    </source>
</evidence>
<reference evidence="10" key="1">
    <citation type="journal article" date="2014" name="Nucleic Acids Res.">
        <title>The evolutionary dynamics of variant antigen genes in Babesia reveal a history of genomic innovation underlying host-parasite interaction.</title>
        <authorList>
            <person name="Jackson A.P."/>
            <person name="Otto T.D."/>
            <person name="Darby A."/>
            <person name="Ramaprasad A."/>
            <person name="Xia D."/>
            <person name="Echaide I.E."/>
            <person name="Farber M."/>
            <person name="Gahlot S."/>
            <person name="Gamble J."/>
            <person name="Gupta D."/>
            <person name="Gupta Y."/>
            <person name="Jackson L."/>
            <person name="Malandrin L."/>
            <person name="Malas T.B."/>
            <person name="Moussa E."/>
            <person name="Nair M."/>
            <person name="Reid A.J."/>
            <person name="Sanders M."/>
            <person name="Sharma J."/>
            <person name="Tracey A."/>
            <person name="Quail M.A."/>
            <person name="Weir W."/>
            <person name="Wastling J.M."/>
            <person name="Hall N."/>
            <person name="Willadsen P."/>
            <person name="Lingelbach K."/>
            <person name="Shiels B."/>
            <person name="Tait A."/>
            <person name="Berriman M."/>
            <person name="Allred D.R."/>
            <person name="Pain A."/>
        </authorList>
    </citation>
    <scope>NUCLEOTIDE SEQUENCE</scope>
    <source>
        <strain evidence="10">1802A</strain>
    </source>
</reference>
<comment type="similarity">
    <text evidence="9">Belongs to the CorA metal ion transporter (MIT) (TC 1.A.35) family.</text>
</comment>
<evidence type="ECO:0000256" key="2">
    <source>
        <dbReference type="ARBA" id="ARBA00022448"/>
    </source>
</evidence>
<reference evidence="10" key="2">
    <citation type="submission" date="2021-05" db="EMBL/GenBank/DDBJ databases">
        <authorList>
            <person name="Pain A."/>
        </authorList>
    </citation>
    <scope>NUCLEOTIDE SEQUENCE</scope>
    <source>
        <strain evidence="10">1802A</strain>
    </source>
</reference>